<keyword evidence="2 3" id="KW-0378">Hydrolase</keyword>
<reference evidence="5 6" key="1">
    <citation type="submission" date="2021-01" db="EMBL/GenBank/DDBJ databases">
        <title>Sequencing the genomes of 1000 actinobacteria strains.</title>
        <authorList>
            <person name="Klenk H.-P."/>
        </authorList>
    </citation>
    <scope>NUCLEOTIDE SEQUENCE [LARGE SCALE GENOMIC DNA]</scope>
    <source>
        <strain evidence="5 6">DSM 13057</strain>
    </source>
</reference>
<evidence type="ECO:0000313" key="5">
    <source>
        <dbReference type="EMBL" id="MBM7471036.1"/>
    </source>
</evidence>
<dbReference type="InterPro" id="IPR033120">
    <property type="entry name" value="HOTDOG_ACOT"/>
</dbReference>
<feature type="domain" description="HotDog ACOT-type" evidence="4">
    <location>
        <begin position="164"/>
        <end position="276"/>
    </location>
</feature>
<accession>A0ABS2L269</accession>
<dbReference type="InterPro" id="IPR029069">
    <property type="entry name" value="HotDog_dom_sf"/>
</dbReference>
<evidence type="ECO:0000313" key="6">
    <source>
        <dbReference type="Proteomes" id="UP000776164"/>
    </source>
</evidence>
<keyword evidence="6" id="KW-1185">Reference proteome</keyword>
<dbReference type="Proteomes" id="UP000776164">
    <property type="component" value="Unassembled WGS sequence"/>
</dbReference>
<dbReference type="CDD" id="cd03442">
    <property type="entry name" value="BFIT_BACH"/>
    <property type="match status" value="2"/>
</dbReference>
<dbReference type="PROSITE" id="PS51770">
    <property type="entry name" value="HOTDOG_ACOT"/>
    <property type="match status" value="2"/>
</dbReference>
<comment type="caution">
    <text evidence="5">The sequence shown here is derived from an EMBL/GenBank/DDBJ whole genome shotgun (WGS) entry which is preliminary data.</text>
</comment>
<dbReference type="PANTHER" id="PTHR11049:SF16">
    <property type="entry name" value="PROTEIN VDLD"/>
    <property type="match status" value="1"/>
</dbReference>
<dbReference type="EC" id="3.1.2.23" evidence="5"/>
<name>A0ABS2L269_9MICO</name>
<dbReference type="RefSeq" id="WP_205106745.1">
    <property type="nucleotide sequence ID" value="NZ_BAAAHT010000017.1"/>
</dbReference>
<protein>
    <submittedName>
        <fullName evidence="5">4-hydroxybenzoyl-CoA thioesterase</fullName>
        <ecNumber evidence="5">3.1.2.23</ecNumber>
    </submittedName>
</protein>
<dbReference type="Gene3D" id="3.10.129.10">
    <property type="entry name" value="Hotdog Thioesterase"/>
    <property type="match status" value="2"/>
</dbReference>
<dbReference type="Pfam" id="PF03061">
    <property type="entry name" value="4HBT"/>
    <property type="match status" value="2"/>
</dbReference>
<evidence type="ECO:0000259" key="4">
    <source>
        <dbReference type="PROSITE" id="PS51770"/>
    </source>
</evidence>
<dbReference type="InterPro" id="IPR006683">
    <property type="entry name" value="Thioestr_dom"/>
</dbReference>
<sequence>MMHGAPEVTLRFLASPNDVASIGGKVHAGRVLEWIDKAAYACAVGWSATYCVTAYVGSVSFVAPIDSGNLVEVRAKLVYTGRSSMHIRVNVTSADPKIGRYVTSSDCMVIFVAMGADARPTPVEPWVPQTDEDASLYNDAVNRIDIRARIEEAMKGQVYSSEGTAEIVTLRFFAAPTDVNWGGKTHGGTVMRWIDEAALACASTWSGLDAITVYSGGIRFYRPIPIGHLVEVEARLVHTGHSAMHISTHVRSRDPREREFQLTTHCLTIMAALDDSGHTTAVRPWVPVTDEDDRLDAHARHLSQLRSGSTHLPPLQVAAH</sequence>
<dbReference type="GO" id="GO:0018739">
    <property type="term" value="F:4-hydroxybenzoyl-CoA thioesterase activity"/>
    <property type="evidence" value="ECO:0007669"/>
    <property type="project" value="UniProtKB-EC"/>
</dbReference>
<evidence type="ECO:0000256" key="3">
    <source>
        <dbReference type="PROSITE-ProRule" id="PRU01106"/>
    </source>
</evidence>
<dbReference type="EMBL" id="JAFBBU010000001">
    <property type="protein sequence ID" value="MBM7471036.1"/>
    <property type="molecule type" value="Genomic_DNA"/>
</dbReference>
<dbReference type="InterPro" id="IPR040170">
    <property type="entry name" value="Cytosol_ACT"/>
</dbReference>
<organism evidence="5 6">
    <name type="scientific">Subtercola frigoramans</name>
    <dbReference type="NCBI Taxonomy" id="120298"/>
    <lineage>
        <taxon>Bacteria</taxon>
        <taxon>Bacillati</taxon>
        <taxon>Actinomycetota</taxon>
        <taxon>Actinomycetes</taxon>
        <taxon>Micrococcales</taxon>
        <taxon>Microbacteriaceae</taxon>
        <taxon>Subtercola</taxon>
    </lineage>
</organism>
<dbReference type="SUPFAM" id="SSF54637">
    <property type="entry name" value="Thioesterase/thiol ester dehydrase-isomerase"/>
    <property type="match status" value="2"/>
</dbReference>
<evidence type="ECO:0000256" key="2">
    <source>
        <dbReference type="ARBA" id="ARBA00022801"/>
    </source>
</evidence>
<proteinExistence type="inferred from homology"/>
<gene>
    <name evidence="5" type="ORF">JOE66_000670</name>
</gene>
<comment type="similarity">
    <text evidence="1">Belongs to the acyl coenzyme A hydrolase family.</text>
</comment>
<feature type="domain" description="HotDog ACOT-type" evidence="4">
    <location>
        <begin position="4"/>
        <end position="117"/>
    </location>
</feature>
<dbReference type="PANTHER" id="PTHR11049">
    <property type="entry name" value="ACYL COENZYME A THIOESTER HYDROLASE"/>
    <property type="match status" value="1"/>
</dbReference>
<evidence type="ECO:0000256" key="1">
    <source>
        <dbReference type="ARBA" id="ARBA00010458"/>
    </source>
</evidence>